<protein>
    <submittedName>
        <fullName evidence="1">Uncharacterized protein</fullName>
    </submittedName>
</protein>
<dbReference type="EMBL" id="JAQIZT010000013">
    <property type="protein sequence ID" value="KAJ6974727.1"/>
    <property type="molecule type" value="Genomic_DNA"/>
</dbReference>
<proteinExistence type="predicted"/>
<evidence type="ECO:0000313" key="2">
    <source>
        <dbReference type="Proteomes" id="UP001164929"/>
    </source>
</evidence>
<sequence length="69" mass="7931">MGLEFEYRNQRDTLTTHHVRRAGSITYPYITLLSTVYPFDRPGRPAAAAARNQYHGLHSKVARKQLEDS</sequence>
<name>A0AAD6LX29_9ROSI</name>
<reference evidence="1" key="1">
    <citation type="journal article" date="2023" name="Mol. Ecol. Resour.">
        <title>Chromosome-level genome assembly of a triploid poplar Populus alba 'Berolinensis'.</title>
        <authorList>
            <person name="Chen S."/>
            <person name="Yu Y."/>
            <person name="Wang X."/>
            <person name="Wang S."/>
            <person name="Zhang T."/>
            <person name="Zhou Y."/>
            <person name="He R."/>
            <person name="Meng N."/>
            <person name="Wang Y."/>
            <person name="Liu W."/>
            <person name="Liu Z."/>
            <person name="Liu J."/>
            <person name="Guo Q."/>
            <person name="Huang H."/>
            <person name="Sederoff R.R."/>
            <person name="Wang G."/>
            <person name="Qu G."/>
            <person name="Chen S."/>
        </authorList>
    </citation>
    <scope>NUCLEOTIDE SEQUENCE</scope>
    <source>
        <strain evidence="1">SC-2020</strain>
    </source>
</reference>
<accession>A0AAD6LX29</accession>
<organism evidence="1 2">
    <name type="scientific">Populus alba x Populus x berolinensis</name>
    <dbReference type="NCBI Taxonomy" id="444605"/>
    <lineage>
        <taxon>Eukaryota</taxon>
        <taxon>Viridiplantae</taxon>
        <taxon>Streptophyta</taxon>
        <taxon>Embryophyta</taxon>
        <taxon>Tracheophyta</taxon>
        <taxon>Spermatophyta</taxon>
        <taxon>Magnoliopsida</taxon>
        <taxon>eudicotyledons</taxon>
        <taxon>Gunneridae</taxon>
        <taxon>Pentapetalae</taxon>
        <taxon>rosids</taxon>
        <taxon>fabids</taxon>
        <taxon>Malpighiales</taxon>
        <taxon>Salicaceae</taxon>
        <taxon>Saliceae</taxon>
        <taxon>Populus</taxon>
    </lineage>
</organism>
<gene>
    <name evidence="1" type="ORF">NC653_030760</name>
</gene>
<dbReference type="AlphaFoldDB" id="A0AAD6LX29"/>
<keyword evidence="2" id="KW-1185">Reference proteome</keyword>
<comment type="caution">
    <text evidence="1">The sequence shown here is derived from an EMBL/GenBank/DDBJ whole genome shotgun (WGS) entry which is preliminary data.</text>
</comment>
<evidence type="ECO:0000313" key="1">
    <source>
        <dbReference type="EMBL" id="KAJ6974727.1"/>
    </source>
</evidence>
<dbReference type="Proteomes" id="UP001164929">
    <property type="component" value="Chromosome 13"/>
</dbReference>